<sequence length="92" mass="9422">ELLRTARTIFWNGPMGKYEEERFRSGTAAVARAVAQATQRGAFTVVGGGDSIAALQALGADTAVSHCSTGGGATLAYLAGKPLPGLRALEQS</sequence>
<dbReference type="PANTHER" id="PTHR11406:SF23">
    <property type="entry name" value="PHOSPHOGLYCERATE KINASE 1, CHLOROPLASTIC-RELATED"/>
    <property type="match status" value="1"/>
</dbReference>
<evidence type="ECO:0000256" key="8">
    <source>
        <dbReference type="RuleBase" id="RU000532"/>
    </source>
</evidence>
<dbReference type="GO" id="GO:0005829">
    <property type="term" value="C:cytosol"/>
    <property type="evidence" value="ECO:0007669"/>
    <property type="project" value="TreeGrafter"/>
</dbReference>
<dbReference type="UniPathway" id="UPA00109">
    <property type="reaction ID" value="UER00185"/>
</dbReference>
<dbReference type="GO" id="GO:0006096">
    <property type="term" value="P:glycolytic process"/>
    <property type="evidence" value="ECO:0007669"/>
    <property type="project" value="UniProtKB-UniPathway"/>
</dbReference>
<accession>A0A395LZD0</accession>
<dbReference type="SUPFAM" id="SSF53748">
    <property type="entry name" value="Phosphoglycerate kinase"/>
    <property type="match status" value="1"/>
</dbReference>
<name>A0A395LZD0_9BACT</name>
<dbReference type="Proteomes" id="UP000266389">
    <property type="component" value="Unassembled WGS sequence"/>
</dbReference>
<dbReference type="GO" id="GO:0004618">
    <property type="term" value="F:phosphoglycerate kinase activity"/>
    <property type="evidence" value="ECO:0007669"/>
    <property type="project" value="UniProtKB-EC"/>
</dbReference>
<evidence type="ECO:0000256" key="7">
    <source>
        <dbReference type="ARBA" id="ARBA00022840"/>
    </source>
</evidence>
<evidence type="ECO:0000313" key="10">
    <source>
        <dbReference type="Proteomes" id="UP000266389"/>
    </source>
</evidence>
<organism evidence="9 10">
    <name type="scientific">Candidatus Thermochlorobacter aerophilus</name>
    <dbReference type="NCBI Taxonomy" id="1868324"/>
    <lineage>
        <taxon>Bacteria</taxon>
        <taxon>Pseudomonadati</taxon>
        <taxon>Chlorobiota</taxon>
        <taxon>Chlorobiia</taxon>
        <taxon>Chlorobiales</taxon>
        <taxon>Candidatus Thermochlorobacteriaceae</taxon>
        <taxon>Candidatus Thermochlorobacter</taxon>
    </lineage>
</organism>
<feature type="non-terminal residue" evidence="9">
    <location>
        <position position="1"/>
    </location>
</feature>
<evidence type="ECO:0000256" key="1">
    <source>
        <dbReference type="ARBA" id="ARBA00000642"/>
    </source>
</evidence>
<dbReference type="GO" id="GO:0006094">
    <property type="term" value="P:gluconeogenesis"/>
    <property type="evidence" value="ECO:0007669"/>
    <property type="project" value="TreeGrafter"/>
</dbReference>
<keyword evidence="7" id="KW-0067">ATP-binding</keyword>
<evidence type="ECO:0000256" key="5">
    <source>
        <dbReference type="ARBA" id="ARBA00022741"/>
    </source>
</evidence>
<dbReference type="GO" id="GO:0005524">
    <property type="term" value="F:ATP binding"/>
    <property type="evidence" value="ECO:0007669"/>
    <property type="project" value="UniProtKB-KW"/>
</dbReference>
<keyword evidence="5" id="KW-0547">Nucleotide-binding</keyword>
<dbReference type="PRINTS" id="PR00477">
    <property type="entry name" value="PHGLYCKINASE"/>
</dbReference>
<dbReference type="EMBL" id="PHFL01000053">
    <property type="protein sequence ID" value="RFM23893.1"/>
    <property type="molecule type" value="Genomic_DNA"/>
</dbReference>
<gene>
    <name evidence="9" type="primary">pgk</name>
    <name evidence="9" type="ORF">D0433_08650</name>
</gene>
<evidence type="ECO:0000256" key="2">
    <source>
        <dbReference type="ARBA" id="ARBA00008982"/>
    </source>
</evidence>
<evidence type="ECO:0000313" key="9">
    <source>
        <dbReference type="EMBL" id="RFM23893.1"/>
    </source>
</evidence>
<keyword evidence="4 8" id="KW-0808">Transferase</keyword>
<comment type="catalytic activity">
    <reaction evidence="1 8">
        <text>(2R)-3-phosphoglycerate + ATP = (2R)-3-phospho-glyceroyl phosphate + ADP</text>
        <dbReference type="Rhea" id="RHEA:14801"/>
        <dbReference type="ChEBI" id="CHEBI:30616"/>
        <dbReference type="ChEBI" id="CHEBI:57604"/>
        <dbReference type="ChEBI" id="CHEBI:58272"/>
        <dbReference type="ChEBI" id="CHEBI:456216"/>
        <dbReference type="EC" id="2.7.2.3"/>
    </reaction>
</comment>
<dbReference type="GO" id="GO:0043531">
    <property type="term" value="F:ADP binding"/>
    <property type="evidence" value="ECO:0007669"/>
    <property type="project" value="TreeGrafter"/>
</dbReference>
<protein>
    <recommendedName>
        <fullName evidence="3 8">Phosphoglycerate kinase</fullName>
        <ecNumber evidence="3 8">2.7.2.3</ecNumber>
    </recommendedName>
</protein>
<dbReference type="InterPro" id="IPR015824">
    <property type="entry name" value="Phosphoglycerate_kinase_N"/>
</dbReference>
<dbReference type="Gene3D" id="3.40.50.1260">
    <property type="entry name" value="Phosphoglycerate kinase, N-terminal domain"/>
    <property type="match status" value="1"/>
</dbReference>
<evidence type="ECO:0000256" key="6">
    <source>
        <dbReference type="ARBA" id="ARBA00022777"/>
    </source>
</evidence>
<comment type="similarity">
    <text evidence="2 8">Belongs to the phosphoglycerate kinase family.</text>
</comment>
<comment type="caution">
    <text evidence="9">The sequence shown here is derived from an EMBL/GenBank/DDBJ whole genome shotgun (WGS) entry which is preliminary data.</text>
</comment>
<reference evidence="9 10" key="1">
    <citation type="journal article" date="2011" name="ISME J.">
        <title>Community ecology of hot spring cyanobacterial mats: predominant populations and their functional potential.</title>
        <authorList>
            <person name="Klatt C.G."/>
            <person name="Wood J.M."/>
            <person name="Rusch D.B."/>
            <person name="Bateson M.M."/>
            <person name="Hamamura N."/>
            <person name="Heidelberg J.F."/>
            <person name="Grossman A.R."/>
            <person name="Bhaya D."/>
            <person name="Cohan F.M."/>
            <person name="Kuhl M."/>
            <person name="Bryant D.A."/>
            <person name="Ward D.M."/>
        </authorList>
    </citation>
    <scope>NUCLEOTIDE SEQUENCE [LARGE SCALE GENOMIC DNA]</scope>
    <source>
        <strain evidence="9">OS</strain>
    </source>
</reference>
<dbReference type="EC" id="2.7.2.3" evidence="3 8"/>
<evidence type="ECO:0000256" key="3">
    <source>
        <dbReference type="ARBA" id="ARBA00013061"/>
    </source>
</evidence>
<dbReference type="InterPro" id="IPR001576">
    <property type="entry name" value="Phosphoglycerate_kinase"/>
</dbReference>
<dbReference type="PANTHER" id="PTHR11406">
    <property type="entry name" value="PHOSPHOGLYCERATE KINASE"/>
    <property type="match status" value="1"/>
</dbReference>
<proteinExistence type="inferred from homology"/>
<evidence type="ECO:0000256" key="4">
    <source>
        <dbReference type="ARBA" id="ARBA00022679"/>
    </source>
</evidence>
<dbReference type="InterPro" id="IPR036043">
    <property type="entry name" value="Phosphoglycerate_kinase_sf"/>
</dbReference>
<keyword evidence="6 8" id="KW-0418">Kinase</keyword>
<dbReference type="Pfam" id="PF00162">
    <property type="entry name" value="PGK"/>
    <property type="match status" value="1"/>
</dbReference>
<dbReference type="AlphaFoldDB" id="A0A395LZD0"/>